<feature type="compositionally biased region" description="Pro residues" evidence="1">
    <location>
        <begin position="305"/>
        <end position="314"/>
    </location>
</feature>
<dbReference type="AlphaFoldDB" id="A0AAF0ENM4"/>
<feature type="region of interest" description="Disordered" evidence="1">
    <location>
        <begin position="160"/>
        <end position="717"/>
    </location>
</feature>
<feature type="compositionally biased region" description="Pro residues" evidence="1">
    <location>
        <begin position="504"/>
        <end position="533"/>
    </location>
</feature>
<feature type="compositionally biased region" description="Low complexity" evidence="1">
    <location>
        <begin position="408"/>
        <end position="417"/>
    </location>
</feature>
<feature type="compositionally biased region" description="Low complexity" evidence="1">
    <location>
        <begin position="534"/>
        <end position="552"/>
    </location>
</feature>
<reference evidence="2" key="1">
    <citation type="submission" date="2023-03" db="EMBL/GenBank/DDBJ databases">
        <title>Mating type loci evolution in Malassezia.</title>
        <authorList>
            <person name="Coelho M.A."/>
        </authorList>
    </citation>
    <scope>NUCLEOTIDE SEQUENCE</scope>
    <source>
        <strain evidence="2">CBS 9557</strain>
    </source>
</reference>
<feature type="compositionally biased region" description="Low complexity" evidence="1">
    <location>
        <begin position="560"/>
        <end position="584"/>
    </location>
</feature>
<evidence type="ECO:0000313" key="3">
    <source>
        <dbReference type="Proteomes" id="UP001213623"/>
    </source>
</evidence>
<feature type="compositionally biased region" description="Pro residues" evidence="1">
    <location>
        <begin position="335"/>
        <end position="346"/>
    </location>
</feature>
<dbReference type="EMBL" id="CP119896">
    <property type="protein sequence ID" value="WFD27974.1"/>
    <property type="molecule type" value="Genomic_DNA"/>
</dbReference>
<dbReference type="Proteomes" id="UP001213623">
    <property type="component" value="Chromosome 5"/>
</dbReference>
<keyword evidence="3" id="KW-1185">Reference proteome</keyword>
<gene>
    <name evidence="2" type="ORF">MNAN1_002982</name>
</gene>
<proteinExistence type="predicted"/>
<feature type="region of interest" description="Disordered" evidence="1">
    <location>
        <begin position="1"/>
        <end position="121"/>
    </location>
</feature>
<feature type="compositionally biased region" description="Polar residues" evidence="1">
    <location>
        <begin position="56"/>
        <end position="69"/>
    </location>
</feature>
<feature type="compositionally biased region" description="Pro residues" evidence="1">
    <location>
        <begin position="394"/>
        <end position="407"/>
    </location>
</feature>
<protein>
    <submittedName>
        <fullName evidence="2">Uncharacterized protein</fullName>
    </submittedName>
</protein>
<feature type="compositionally biased region" description="Low complexity" evidence="1">
    <location>
        <begin position="243"/>
        <end position="263"/>
    </location>
</feature>
<feature type="compositionally biased region" description="Low complexity" evidence="1">
    <location>
        <begin position="14"/>
        <end position="24"/>
    </location>
</feature>
<name>A0AAF0ENM4_9BASI</name>
<evidence type="ECO:0000313" key="2">
    <source>
        <dbReference type="EMBL" id="WFD27974.1"/>
    </source>
</evidence>
<sequence>MSKLPIKASNDKLSSTPRTSTTTPAQGPRRRRFKDTRELDVLKSEQSYYQRAGMQTPYSSRPVSPSAESLQPDGLYSMPHLSSGLGSPMNASQTSLLRGSKPPGWPGSASPMSIPLGTSAGALSTLSESSIGGVQVPEGMGVGLTDSPYPLFARPIESDAFTVGNSPRGPLISSNTDLLQGAGVYGPAASSSPLNSMVDLPSPTPPEPRSLMQSWQNLENGGGQTNSDVVAKPQGMLSPSSMPTPSDALSPSSSSHLPNSEQSRGSDASPPISRSELDAPQSMDSAPHPPQAAVRSKSPLQQEWPPSPQPPPTTPSKGRRLFGWRRSSTTSKAPPGTPVPSTPVPGTPSLSGTRPTNGASQPPEPKRKGLFSRFKKSDKASAPGASSSAARTQMPPPSAVPPVPSSPTPSKSAARSSVSYGAELASRTPTPVPANVDAQAATSDAPASKSLPTEPPNTVPAPAAQGTPLVTTASPSLPTFESTSRLSTSGPSASGQAGLATPSVPTPSVPTPTLPTPTLPTPTLPTPTLPTPTAPTLRVPTPSATSTVSTPRVPTPTAPTPTMTTPSVPSTRPTSTVTSTRPTSDVAEARLPPPIFSIERPAMTSTTEAESHVPYAPPAPPITDSISSWLSMSMQSSVAHESPPRPVTRPPTTQSSLKATAPPTTVTFTRFSDAELARPPAPAAVHQTISLLPRVSPSTERKPSPTANERGSTGFSYGMEASRPVAAAQAPVMEESDDWVSSVHVHGEVLSSEESSIHEPRYMLRLSRSMQDMLQLSLTNPAVLGADLDEATHAS</sequence>
<feature type="compositionally biased region" description="Polar residues" evidence="1">
    <location>
        <begin position="654"/>
        <end position="670"/>
    </location>
</feature>
<feature type="compositionally biased region" description="Polar residues" evidence="1">
    <location>
        <begin position="705"/>
        <end position="715"/>
    </location>
</feature>
<accession>A0AAF0ENM4</accession>
<feature type="compositionally biased region" description="Low complexity" evidence="1">
    <location>
        <begin position="625"/>
        <end position="637"/>
    </location>
</feature>
<evidence type="ECO:0000256" key="1">
    <source>
        <dbReference type="SAM" id="MobiDB-lite"/>
    </source>
</evidence>
<feature type="compositionally biased region" description="Polar residues" evidence="1">
    <location>
        <begin position="468"/>
        <end position="495"/>
    </location>
</feature>
<feature type="compositionally biased region" description="Low complexity" evidence="1">
    <location>
        <begin position="380"/>
        <end position="390"/>
    </location>
</feature>
<organism evidence="2 3">
    <name type="scientific">Malassezia nana</name>
    <dbReference type="NCBI Taxonomy" id="180528"/>
    <lineage>
        <taxon>Eukaryota</taxon>
        <taxon>Fungi</taxon>
        <taxon>Dikarya</taxon>
        <taxon>Basidiomycota</taxon>
        <taxon>Ustilaginomycotina</taxon>
        <taxon>Malasseziomycetes</taxon>
        <taxon>Malasseziales</taxon>
        <taxon>Malasseziaceae</taxon>
        <taxon>Malassezia</taxon>
    </lineage>
</organism>